<keyword evidence="5" id="KW-1185">Reference proteome</keyword>
<feature type="transmembrane region" description="Helical" evidence="2">
    <location>
        <begin position="107"/>
        <end position="126"/>
    </location>
</feature>
<keyword evidence="3" id="KW-0732">Signal</keyword>
<proteinExistence type="predicted"/>
<organism evidence="4 5">
    <name type="scientific">Hartmannibacter diazotrophicus</name>
    <dbReference type="NCBI Taxonomy" id="1482074"/>
    <lineage>
        <taxon>Bacteria</taxon>
        <taxon>Pseudomonadati</taxon>
        <taxon>Pseudomonadota</taxon>
        <taxon>Alphaproteobacteria</taxon>
        <taxon>Hyphomicrobiales</taxon>
        <taxon>Pleomorphomonadaceae</taxon>
        <taxon>Hartmannibacter</taxon>
    </lineage>
</organism>
<keyword evidence="2" id="KW-1133">Transmembrane helix</keyword>
<sequence>MLRNRFLILVLAAPTLASCAALDPTLRGAGFVPLGSGSPLFGDTPNYLPYSPLAKGRPFETGFKLPGGDLRPLAYSQGQARHTVYPDPYRRPGGTYKPPGPTRAPEVGAEGAAAAFAVVIGSILVMTGRRRRKA</sequence>
<evidence type="ECO:0000256" key="2">
    <source>
        <dbReference type="SAM" id="Phobius"/>
    </source>
</evidence>
<dbReference type="AlphaFoldDB" id="A0A2C9D300"/>
<keyword evidence="2" id="KW-0812">Transmembrane</keyword>
<evidence type="ECO:0000256" key="1">
    <source>
        <dbReference type="SAM" id="MobiDB-lite"/>
    </source>
</evidence>
<feature type="signal peptide" evidence="3">
    <location>
        <begin position="1"/>
        <end position="20"/>
    </location>
</feature>
<keyword evidence="2" id="KW-0472">Membrane</keyword>
<dbReference type="RefSeq" id="WP_099555227.1">
    <property type="nucleotide sequence ID" value="NZ_LT960614.1"/>
</dbReference>
<dbReference type="KEGG" id="hdi:HDIA_1166"/>
<reference evidence="5" key="1">
    <citation type="submission" date="2017-09" db="EMBL/GenBank/DDBJ databases">
        <title>Genome sequence of Nannocystis excedens DSM 71.</title>
        <authorList>
            <person name="Blom J."/>
        </authorList>
    </citation>
    <scope>NUCLEOTIDE SEQUENCE [LARGE SCALE GENOMIC DNA]</scope>
    <source>
        <strain evidence="5">type strain: E19</strain>
    </source>
</reference>
<protein>
    <submittedName>
        <fullName evidence="4">Uncharacterized protein</fullName>
    </submittedName>
</protein>
<evidence type="ECO:0000256" key="3">
    <source>
        <dbReference type="SAM" id="SignalP"/>
    </source>
</evidence>
<accession>A0A2C9D300</accession>
<gene>
    <name evidence="4" type="ORF">HDIA_1166</name>
</gene>
<dbReference type="PROSITE" id="PS51257">
    <property type="entry name" value="PROKAR_LIPOPROTEIN"/>
    <property type="match status" value="1"/>
</dbReference>
<feature type="chain" id="PRO_5013084376" evidence="3">
    <location>
        <begin position="21"/>
        <end position="134"/>
    </location>
</feature>
<dbReference type="Proteomes" id="UP000223606">
    <property type="component" value="Chromosome 1"/>
</dbReference>
<evidence type="ECO:0000313" key="5">
    <source>
        <dbReference type="Proteomes" id="UP000223606"/>
    </source>
</evidence>
<evidence type="ECO:0000313" key="4">
    <source>
        <dbReference type="EMBL" id="SON54707.1"/>
    </source>
</evidence>
<feature type="region of interest" description="Disordered" evidence="1">
    <location>
        <begin position="81"/>
        <end position="105"/>
    </location>
</feature>
<dbReference type="EMBL" id="LT960614">
    <property type="protein sequence ID" value="SON54707.1"/>
    <property type="molecule type" value="Genomic_DNA"/>
</dbReference>
<name>A0A2C9D300_9HYPH</name>